<sequence length="194" mass="20940">MRIIAGEWRGRKLSEPRGREVTRPTTDRVREACASMVDSALVGGIEAARVLDAFAGSGAMGMEMLSRGACFAAFFDIDRQAAGLVRKNLESMGCAGARYRVTSGDVLAMSTRGRLFGAPFNLVILDPPYDFDPADVSAFVERLAASGSLADDALVLYEHASAKPGLDPLGFIEERDKRYGSTSVQLLRRSTEVE</sequence>
<dbReference type="EC" id="2.1.1.171" evidence="3"/>
<dbReference type="CDD" id="cd02440">
    <property type="entry name" value="AdoMet_MTases"/>
    <property type="match status" value="1"/>
</dbReference>
<dbReference type="Gene3D" id="3.40.50.150">
    <property type="entry name" value="Vaccinia Virus protein VP39"/>
    <property type="match status" value="1"/>
</dbReference>
<dbReference type="GeneID" id="62758282"/>
<dbReference type="InterPro" id="IPR029063">
    <property type="entry name" value="SAM-dependent_MTases_sf"/>
</dbReference>
<dbReference type="Pfam" id="PF03602">
    <property type="entry name" value="Cons_hypoth95"/>
    <property type="match status" value="1"/>
</dbReference>
<evidence type="ECO:0000256" key="2">
    <source>
        <dbReference type="ARBA" id="ARBA00022679"/>
    </source>
</evidence>
<name>A0A3E4QU29_9ACTN</name>
<dbReference type="AlphaFoldDB" id="A0A3E4QU29"/>
<accession>A0A3E4QU29</accession>
<organism evidence="3 4">
    <name type="scientific">Collinsella tanakaei</name>
    <dbReference type="NCBI Taxonomy" id="626935"/>
    <lineage>
        <taxon>Bacteria</taxon>
        <taxon>Bacillati</taxon>
        <taxon>Actinomycetota</taxon>
        <taxon>Coriobacteriia</taxon>
        <taxon>Coriobacteriales</taxon>
        <taxon>Coriobacteriaceae</taxon>
        <taxon>Collinsella</taxon>
    </lineage>
</organism>
<comment type="caution">
    <text evidence="3">The sequence shown here is derived from an EMBL/GenBank/DDBJ whole genome shotgun (WGS) entry which is preliminary data.</text>
</comment>
<dbReference type="RefSeq" id="WP_009140550.1">
    <property type="nucleotide sequence ID" value="NZ_CABKQG010000001.1"/>
</dbReference>
<reference evidence="3 4" key="1">
    <citation type="submission" date="2018-08" db="EMBL/GenBank/DDBJ databases">
        <title>A genome reference for cultivated species of the human gut microbiota.</title>
        <authorList>
            <person name="Zou Y."/>
            <person name="Xue W."/>
            <person name="Luo G."/>
        </authorList>
    </citation>
    <scope>NUCLEOTIDE SEQUENCE [LARGE SCALE GENOMIC DNA]</scope>
    <source>
        <strain evidence="3 4">TF08-14</strain>
    </source>
</reference>
<proteinExistence type="predicted"/>
<evidence type="ECO:0000313" key="3">
    <source>
        <dbReference type="EMBL" id="RGL10715.1"/>
    </source>
</evidence>
<dbReference type="GO" id="GO:0052913">
    <property type="term" value="F:16S rRNA (guanine(966)-N(2))-methyltransferase activity"/>
    <property type="evidence" value="ECO:0007669"/>
    <property type="project" value="UniProtKB-EC"/>
</dbReference>
<dbReference type="SUPFAM" id="SSF53335">
    <property type="entry name" value="S-adenosyl-L-methionine-dependent methyltransferases"/>
    <property type="match status" value="1"/>
</dbReference>
<dbReference type="NCBIfam" id="TIGR00095">
    <property type="entry name" value="16S rRNA (guanine(966)-N(2))-methyltransferase RsmD"/>
    <property type="match status" value="1"/>
</dbReference>
<evidence type="ECO:0000256" key="1">
    <source>
        <dbReference type="ARBA" id="ARBA00022603"/>
    </source>
</evidence>
<keyword evidence="1 3" id="KW-0489">Methyltransferase</keyword>
<evidence type="ECO:0000313" key="4">
    <source>
        <dbReference type="Proteomes" id="UP000260943"/>
    </source>
</evidence>
<dbReference type="PIRSF" id="PIRSF004553">
    <property type="entry name" value="CHP00095"/>
    <property type="match status" value="1"/>
</dbReference>
<keyword evidence="2 3" id="KW-0808">Transferase</keyword>
<gene>
    <name evidence="3" type="primary">rsmD</name>
    <name evidence="3" type="ORF">DXC81_04410</name>
</gene>
<dbReference type="PANTHER" id="PTHR43542:SF1">
    <property type="entry name" value="METHYLTRANSFERASE"/>
    <property type="match status" value="1"/>
</dbReference>
<dbReference type="InterPro" id="IPR004398">
    <property type="entry name" value="RNA_MeTrfase_RsmD"/>
</dbReference>
<protein>
    <submittedName>
        <fullName evidence="3">16S rRNA (Guanine(966)-N(2))-methyltransferase RsmD</fullName>
        <ecNumber evidence="3">2.1.1.171</ecNumber>
    </submittedName>
</protein>
<dbReference type="PANTHER" id="PTHR43542">
    <property type="entry name" value="METHYLTRANSFERASE"/>
    <property type="match status" value="1"/>
</dbReference>
<dbReference type="Proteomes" id="UP000260943">
    <property type="component" value="Unassembled WGS sequence"/>
</dbReference>
<dbReference type="EMBL" id="QSRJ01000004">
    <property type="protein sequence ID" value="RGL10715.1"/>
    <property type="molecule type" value="Genomic_DNA"/>
</dbReference>